<dbReference type="CDD" id="cd13545">
    <property type="entry name" value="PBP2_TbpA"/>
    <property type="match status" value="1"/>
</dbReference>
<dbReference type="GO" id="GO:0030975">
    <property type="term" value="F:thiamine binding"/>
    <property type="evidence" value="ECO:0007669"/>
    <property type="project" value="InterPro"/>
</dbReference>
<keyword evidence="5 7" id="KW-0732">Signal</keyword>
<accession>A0A6N7F1A4</accession>
<dbReference type="PANTHER" id="PTHR30006">
    <property type="entry name" value="THIAMINE-BINDING PERIPLASMIC PROTEIN-RELATED"/>
    <property type="match status" value="1"/>
</dbReference>
<comment type="caution">
    <text evidence="8">The sequence shown here is derived from an EMBL/GenBank/DDBJ whole genome shotgun (WGS) entry which is preliminary data.</text>
</comment>
<dbReference type="PANTHER" id="PTHR30006:SF3">
    <property type="entry name" value="THIAMINE-BINDING PERIPLASMIC PROTEIN"/>
    <property type="match status" value="1"/>
</dbReference>
<evidence type="ECO:0000256" key="3">
    <source>
        <dbReference type="ARBA" id="ARBA00019815"/>
    </source>
</evidence>
<dbReference type="InterPro" id="IPR006061">
    <property type="entry name" value="SBP_1_CS"/>
</dbReference>
<dbReference type="InterPro" id="IPR006059">
    <property type="entry name" value="SBP"/>
</dbReference>
<dbReference type="Proteomes" id="UP000471298">
    <property type="component" value="Unassembled WGS sequence"/>
</dbReference>
<feature type="chain" id="PRO_5026948331" description="Thiamine-binding periplasmic protein" evidence="7">
    <location>
        <begin position="19"/>
        <end position="337"/>
    </location>
</feature>
<keyword evidence="4" id="KW-0813">Transport</keyword>
<organism evidence="8 9">
    <name type="scientific">Ostreibacterium oceani</name>
    <dbReference type="NCBI Taxonomy" id="2654998"/>
    <lineage>
        <taxon>Bacteria</taxon>
        <taxon>Pseudomonadati</taxon>
        <taxon>Pseudomonadota</taxon>
        <taxon>Gammaproteobacteria</taxon>
        <taxon>Cardiobacteriales</taxon>
        <taxon>Ostreibacteriaceae</taxon>
        <taxon>Ostreibacterium</taxon>
    </lineage>
</organism>
<dbReference type="GO" id="GO:0015888">
    <property type="term" value="P:thiamine transport"/>
    <property type="evidence" value="ECO:0007669"/>
    <property type="project" value="InterPro"/>
</dbReference>
<gene>
    <name evidence="8" type="ORF">GCU85_02650</name>
</gene>
<dbReference type="Gene3D" id="3.40.190.10">
    <property type="entry name" value="Periplasmic binding protein-like II"/>
    <property type="match status" value="2"/>
</dbReference>
<keyword evidence="9" id="KW-1185">Reference proteome</keyword>
<evidence type="ECO:0000313" key="8">
    <source>
        <dbReference type="EMBL" id="MPV85636.1"/>
    </source>
</evidence>
<comment type="similarity">
    <text evidence="2">Belongs to the bacterial solute-binding protein 1 family.</text>
</comment>
<dbReference type="AlphaFoldDB" id="A0A6N7F1A4"/>
<dbReference type="PROSITE" id="PS01037">
    <property type="entry name" value="SBP_BACTERIAL_1"/>
    <property type="match status" value="1"/>
</dbReference>
<dbReference type="EMBL" id="WHNW01000002">
    <property type="protein sequence ID" value="MPV85636.1"/>
    <property type="molecule type" value="Genomic_DNA"/>
</dbReference>
<name>A0A6N7F1A4_9GAMM</name>
<dbReference type="InterPro" id="IPR005967">
    <property type="entry name" value="ThiB"/>
</dbReference>
<evidence type="ECO:0000256" key="4">
    <source>
        <dbReference type="ARBA" id="ARBA00022448"/>
    </source>
</evidence>
<feature type="signal peptide" evidence="7">
    <location>
        <begin position="1"/>
        <end position="18"/>
    </location>
</feature>
<dbReference type="GO" id="GO:0030288">
    <property type="term" value="C:outer membrane-bounded periplasmic space"/>
    <property type="evidence" value="ECO:0007669"/>
    <property type="project" value="InterPro"/>
</dbReference>
<evidence type="ECO:0000256" key="6">
    <source>
        <dbReference type="ARBA" id="ARBA00022764"/>
    </source>
</evidence>
<protein>
    <recommendedName>
        <fullName evidence="3">Thiamine-binding periplasmic protein</fullName>
    </recommendedName>
</protein>
<dbReference type="NCBIfam" id="TIGR01276">
    <property type="entry name" value="thiB"/>
    <property type="match status" value="1"/>
</dbReference>
<evidence type="ECO:0000256" key="2">
    <source>
        <dbReference type="ARBA" id="ARBA00008520"/>
    </source>
</evidence>
<dbReference type="GO" id="GO:0030976">
    <property type="term" value="F:thiamine pyrophosphate binding"/>
    <property type="evidence" value="ECO:0007669"/>
    <property type="project" value="TreeGrafter"/>
</dbReference>
<proteinExistence type="inferred from homology"/>
<dbReference type="InParanoid" id="A0A6N7F1A4"/>
<dbReference type="SUPFAM" id="SSF53850">
    <property type="entry name" value="Periplasmic binding protein-like II"/>
    <property type="match status" value="1"/>
</dbReference>
<dbReference type="InterPro" id="IPR005948">
    <property type="entry name" value="ThiB-like"/>
</dbReference>
<evidence type="ECO:0000256" key="1">
    <source>
        <dbReference type="ARBA" id="ARBA00004418"/>
    </source>
</evidence>
<dbReference type="GO" id="GO:0055085">
    <property type="term" value="P:transmembrane transport"/>
    <property type="evidence" value="ECO:0007669"/>
    <property type="project" value="InterPro"/>
</dbReference>
<dbReference type="FunCoup" id="A0A6N7F1A4">
    <property type="interactions" value="69"/>
</dbReference>
<dbReference type="Pfam" id="PF01547">
    <property type="entry name" value="SBP_bac_1"/>
    <property type="match status" value="1"/>
</dbReference>
<comment type="subcellular location">
    <subcellularLocation>
        <location evidence="1">Periplasm</location>
    </subcellularLocation>
</comment>
<evidence type="ECO:0000256" key="7">
    <source>
        <dbReference type="SAM" id="SignalP"/>
    </source>
</evidence>
<keyword evidence="6" id="KW-0574">Periplasm</keyword>
<evidence type="ECO:0000256" key="5">
    <source>
        <dbReference type="ARBA" id="ARBA00022729"/>
    </source>
</evidence>
<dbReference type="NCBIfam" id="TIGR01254">
    <property type="entry name" value="sfuA"/>
    <property type="match status" value="1"/>
</dbReference>
<evidence type="ECO:0000313" key="9">
    <source>
        <dbReference type="Proteomes" id="UP000471298"/>
    </source>
</evidence>
<sequence length="337" mass="37794">MRLGLICLLFLQVSIINANTEENANDNVNNSNNNNTLDIYTYSSFVQGGITEAVTPLFEKQCQCEVKYHHFGDAQSILTRLKIEGERSIADLVIGLDQNLMGIADAAGLFVPHQIDNAQLTLPIAWDSSVYLPFDYGYFAFVYDQNRLTDVPQSFDALADSDIKIIIQDPRTSSPGLGLLLWIKAAYGDKAPSIWQRLSDNVVTTTRGWSEAYGLFLKGESDMVLSYTTSPFYHHMIENDSQYQAATFTAGHYLQVEVAAIPKHSQAPELANAFLQFMLSEAFQQEIPTSNWMYPVVDIAMPPIFSETAKPMSLPLLDTALIESERRNWIDEWLNAL</sequence>
<reference evidence="8 9" key="1">
    <citation type="submission" date="2019-10" db="EMBL/GenBank/DDBJ databases">
        <title>Cardiobacteriales fam. a chemoheterotrophic member of the order Cardiobacteriales, and proposal of Cardiobacteriales fam. nov.</title>
        <authorList>
            <person name="Wang C."/>
        </authorList>
    </citation>
    <scope>NUCLEOTIDE SEQUENCE [LARGE SCALE GENOMIC DNA]</scope>
    <source>
        <strain evidence="8 9">ML27</strain>
    </source>
</reference>